<comment type="caution">
    <text evidence="2">The sequence shown here is derived from an EMBL/GenBank/DDBJ whole genome shotgun (WGS) entry which is preliminary data.</text>
</comment>
<feature type="transmembrane region" description="Helical" evidence="1">
    <location>
        <begin position="52"/>
        <end position="71"/>
    </location>
</feature>
<organism evidence="2 3">
    <name type="scientific">Palleronia pontilimi</name>
    <dbReference type="NCBI Taxonomy" id="1964209"/>
    <lineage>
        <taxon>Bacteria</taxon>
        <taxon>Pseudomonadati</taxon>
        <taxon>Pseudomonadota</taxon>
        <taxon>Alphaproteobacteria</taxon>
        <taxon>Rhodobacterales</taxon>
        <taxon>Roseobacteraceae</taxon>
        <taxon>Palleronia</taxon>
    </lineage>
</organism>
<keyword evidence="1" id="KW-0472">Membrane</keyword>
<name>A0A934IBE9_9RHOB</name>
<protein>
    <submittedName>
        <fullName evidence="2">Uncharacterized protein</fullName>
    </submittedName>
</protein>
<evidence type="ECO:0000313" key="2">
    <source>
        <dbReference type="EMBL" id="MBJ3762546.1"/>
    </source>
</evidence>
<evidence type="ECO:0000313" key="3">
    <source>
        <dbReference type="Proteomes" id="UP000642488"/>
    </source>
</evidence>
<dbReference type="AlphaFoldDB" id="A0A934IBE9"/>
<proteinExistence type="predicted"/>
<feature type="transmembrane region" description="Helical" evidence="1">
    <location>
        <begin position="6"/>
        <end position="22"/>
    </location>
</feature>
<feature type="transmembrane region" description="Helical" evidence="1">
    <location>
        <begin position="105"/>
        <end position="124"/>
    </location>
</feature>
<keyword evidence="3" id="KW-1185">Reference proteome</keyword>
<gene>
    <name evidence="2" type="ORF">ILP92_07300</name>
</gene>
<evidence type="ECO:0000256" key="1">
    <source>
        <dbReference type="SAM" id="Phobius"/>
    </source>
</evidence>
<reference evidence="2" key="1">
    <citation type="submission" date="2020-12" db="EMBL/GenBank/DDBJ databases">
        <title>Bacterial taxonomy.</title>
        <authorList>
            <person name="Pan X."/>
        </authorList>
    </citation>
    <scope>NUCLEOTIDE SEQUENCE</scope>
    <source>
        <strain evidence="2">KCTC 52957</strain>
    </source>
</reference>
<sequence>MLLPLFLGVAFALLAIALFHLSGMSRDRAAGPVTLVAIALFYPVFAVENGDLVQVLFHAAIASLFTGIAILGYRTRFVWIGLGLIGHGVFDAIAHASLDGPAPDWWGPFCIGVDVVLGAWLLTIRPEQFRGGSR</sequence>
<dbReference type="EMBL" id="JAEKPD010000007">
    <property type="protein sequence ID" value="MBJ3762546.1"/>
    <property type="molecule type" value="Genomic_DNA"/>
</dbReference>
<feature type="transmembrane region" description="Helical" evidence="1">
    <location>
        <begin position="29"/>
        <end position="46"/>
    </location>
</feature>
<keyword evidence="1" id="KW-0812">Transmembrane</keyword>
<accession>A0A934IBE9</accession>
<keyword evidence="1" id="KW-1133">Transmembrane helix</keyword>
<dbReference type="Proteomes" id="UP000642488">
    <property type="component" value="Unassembled WGS sequence"/>
</dbReference>
<dbReference type="RefSeq" id="WP_198915726.1">
    <property type="nucleotide sequence ID" value="NZ_JAEKPD010000007.1"/>
</dbReference>
<feature type="transmembrane region" description="Helical" evidence="1">
    <location>
        <begin position="78"/>
        <end position="98"/>
    </location>
</feature>